<gene>
    <name evidence="2" type="ORF">BO83DRAFT_449158</name>
</gene>
<evidence type="ECO:0000313" key="3">
    <source>
        <dbReference type="Proteomes" id="UP000246171"/>
    </source>
</evidence>
<keyword evidence="3" id="KW-1185">Reference proteome</keyword>
<reference evidence="2" key="1">
    <citation type="submission" date="2016-12" db="EMBL/GenBank/DDBJ databases">
        <title>The genomes of Aspergillus section Nigri reveals drivers in fungal speciation.</title>
        <authorList>
            <consortium name="DOE Joint Genome Institute"/>
            <person name="Vesth T.C."/>
            <person name="Nybo J."/>
            <person name="Theobald S."/>
            <person name="Brandl J."/>
            <person name="Frisvad J.C."/>
            <person name="Nielsen K.F."/>
            <person name="Lyhne E.K."/>
            <person name="Kogle M.E."/>
            <person name="Kuo A."/>
            <person name="Riley R."/>
            <person name="Clum A."/>
            <person name="Nolan M."/>
            <person name="Lipzen A."/>
            <person name="Salamov A."/>
            <person name="Henrissat B."/>
            <person name="Wiebenga A."/>
            <person name="De vries R.P."/>
            <person name="Grigoriev I.V."/>
            <person name="Mortensen U.H."/>
            <person name="Andersen M.R."/>
            <person name="Baker S.E."/>
        </authorList>
    </citation>
    <scope>NUCLEOTIDE SEQUENCE</scope>
    <source>
        <strain evidence="2">CBS 122712</strain>
    </source>
</reference>
<dbReference type="OrthoDB" id="4364447at2759"/>
<dbReference type="VEuPathDB" id="FungiDB:BO83DRAFT_449158"/>
<dbReference type="GeneID" id="37058699"/>
<organism evidence="2 3">
    <name type="scientific">Aspergillus eucalypticola (strain CBS 122712 / IBT 29274)</name>
    <dbReference type="NCBI Taxonomy" id="1448314"/>
    <lineage>
        <taxon>Eukaryota</taxon>
        <taxon>Fungi</taxon>
        <taxon>Dikarya</taxon>
        <taxon>Ascomycota</taxon>
        <taxon>Pezizomycotina</taxon>
        <taxon>Eurotiomycetes</taxon>
        <taxon>Eurotiomycetidae</taxon>
        <taxon>Eurotiales</taxon>
        <taxon>Aspergillaceae</taxon>
        <taxon>Aspergillus</taxon>
        <taxon>Aspergillus subgen. Circumdati</taxon>
    </lineage>
</organism>
<name>A0A317V4A2_ASPEC</name>
<proteinExistence type="predicted"/>
<accession>A0A317V4A2</accession>
<evidence type="ECO:0000256" key="1">
    <source>
        <dbReference type="SAM" id="MobiDB-lite"/>
    </source>
</evidence>
<evidence type="ECO:0000313" key="2">
    <source>
        <dbReference type="EMBL" id="PWY68925.1"/>
    </source>
</evidence>
<comment type="caution">
    <text evidence="2">The sequence shown here is derived from an EMBL/GenBank/DDBJ whole genome shotgun (WGS) entry which is preliminary data.</text>
</comment>
<sequence length="95" mass="10855">MRPGSCSWFLLEVVFPTKIERKAMPQISTRKDCIRRHVHCGDGSWAYHFLVGKKLKLLISFYYVDDNQGATASRRATDKQGASSATQGMLREYLK</sequence>
<feature type="region of interest" description="Disordered" evidence="1">
    <location>
        <begin position="71"/>
        <end position="95"/>
    </location>
</feature>
<dbReference type="EMBL" id="MSFU01000019">
    <property type="protein sequence ID" value="PWY68925.1"/>
    <property type="molecule type" value="Genomic_DNA"/>
</dbReference>
<dbReference type="AlphaFoldDB" id="A0A317V4A2"/>
<dbReference type="Proteomes" id="UP000246171">
    <property type="component" value="Unassembled WGS sequence"/>
</dbReference>
<protein>
    <submittedName>
        <fullName evidence="2">Uncharacterized protein</fullName>
    </submittedName>
</protein>
<dbReference type="RefSeq" id="XP_025386298.1">
    <property type="nucleotide sequence ID" value="XM_025536737.1"/>
</dbReference>